<dbReference type="EC" id="2.7.9.1" evidence="4 12"/>
<evidence type="ECO:0000256" key="10">
    <source>
        <dbReference type="ARBA" id="ARBA00022840"/>
    </source>
</evidence>
<dbReference type="InterPro" id="IPR018274">
    <property type="entry name" value="PEP_util_AS"/>
</dbReference>
<keyword evidence="19" id="KW-0670">Pyruvate</keyword>
<dbReference type="Pfam" id="PF02896">
    <property type="entry name" value="PEP-utilizers_C"/>
    <property type="match status" value="1"/>
</dbReference>
<evidence type="ECO:0000256" key="13">
    <source>
        <dbReference type="PIRSR" id="PIRSR000853-1"/>
    </source>
</evidence>
<comment type="similarity">
    <text evidence="3 12">Belongs to the PEP-utilizing enzyme family.</text>
</comment>
<dbReference type="AlphaFoldDB" id="A0A1H4DKN8"/>
<dbReference type="Gene3D" id="3.50.30.10">
    <property type="entry name" value="Phosphohistidine domain"/>
    <property type="match status" value="1"/>
</dbReference>
<dbReference type="Gene3D" id="3.30.470.20">
    <property type="entry name" value="ATP-grasp fold, B domain"/>
    <property type="match status" value="1"/>
</dbReference>
<dbReference type="InterPro" id="IPR013815">
    <property type="entry name" value="ATP_grasp_subdomain_1"/>
</dbReference>
<feature type="active site" description="Proton donor" evidence="13">
    <location>
        <position position="875"/>
    </location>
</feature>
<feature type="binding site" evidence="15">
    <location>
        <position position="812"/>
    </location>
    <ligand>
        <name>Mg(2+)</name>
        <dbReference type="ChEBI" id="CHEBI:18420"/>
    </ligand>
</feature>
<dbReference type="NCBIfam" id="TIGR01828">
    <property type="entry name" value="pyru_phos_dikin"/>
    <property type="match status" value="1"/>
</dbReference>
<comment type="cofactor">
    <cofactor evidence="1 12 15">
        <name>Mg(2+)</name>
        <dbReference type="ChEBI" id="CHEBI:18420"/>
    </cofactor>
</comment>
<dbReference type="Gene3D" id="1.10.189.10">
    <property type="entry name" value="Pyruvate Phosphate Dikinase, domain 2"/>
    <property type="match status" value="1"/>
</dbReference>
<evidence type="ECO:0000256" key="14">
    <source>
        <dbReference type="PIRSR" id="PIRSR000853-2"/>
    </source>
</evidence>
<accession>A0A1H4DKN8</accession>
<evidence type="ECO:0000256" key="9">
    <source>
        <dbReference type="ARBA" id="ARBA00022777"/>
    </source>
</evidence>
<dbReference type="Pfam" id="PF01326">
    <property type="entry name" value="PPDK_N"/>
    <property type="match status" value="2"/>
</dbReference>
<keyword evidence="7 15" id="KW-0479">Metal-binding</keyword>
<feature type="binding site" evidence="15">
    <location>
        <position position="788"/>
    </location>
    <ligand>
        <name>Mg(2+)</name>
        <dbReference type="ChEBI" id="CHEBI:18420"/>
    </ligand>
</feature>
<dbReference type="InterPro" id="IPR010121">
    <property type="entry name" value="Pyruvate_phosphate_dikinase"/>
</dbReference>
<dbReference type="NCBIfam" id="NF004531">
    <property type="entry name" value="PRK05878.1"/>
    <property type="match status" value="1"/>
</dbReference>
<keyword evidence="8" id="KW-0547">Nucleotide-binding</keyword>
<evidence type="ECO:0000256" key="11">
    <source>
        <dbReference type="ARBA" id="ARBA00022842"/>
    </source>
</evidence>
<keyword evidence="11 15" id="KW-0460">Magnesium</keyword>
<evidence type="ECO:0000256" key="15">
    <source>
        <dbReference type="PIRSR" id="PIRSR000853-3"/>
    </source>
</evidence>
<feature type="binding site" evidence="14">
    <location>
        <position position="812"/>
    </location>
    <ligand>
        <name>substrate</name>
    </ligand>
</feature>
<keyword evidence="10" id="KW-0067">ATP-binding</keyword>
<dbReference type="EMBL" id="FNQP01000012">
    <property type="protein sequence ID" value="SEA73059.1"/>
    <property type="molecule type" value="Genomic_DNA"/>
</dbReference>
<evidence type="ECO:0000256" key="6">
    <source>
        <dbReference type="ARBA" id="ARBA00022679"/>
    </source>
</evidence>
<evidence type="ECO:0000313" key="20">
    <source>
        <dbReference type="Proteomes" id="UP000199397"/>
    </source>
</evidence>
<protein>
    <recommendedName>
        <fullName evidence="5 12">Pyruvate, phosphate dikinase</fullName>
        <ecNumber evidence="4 12">2.7.9.1</ecNumber>
    </recommendedName>
</protein>
<feature type="binding site" evidence="14">
    <location>
        <position position="809"/>
    </location>
    <ligand>
        <name>substrate</name>
    </ligand>
</feature>
<dbReference type="InterPro" id="IPR008279">
    <property type="entry name" value="PEP-util_enz_mobile_dom"/>
</dbReference>
<comment type="function">
    <text evidence="2">Catalyzes the reversible phosphorylation of pyruvate and phosphate.</text>
</comment>
<dbReference type="InterPro" id="IPR002192">
    <property type="entry name" value="PPDK_AMP/ATP-bd"/>
</dbReference>
<dbReference type="GO" id="GO:0005524">
    <property type="term" value="F:ATP binding"/>
    <property type="evidence" value="ECO:0007669"/>
    <property type="project" value="UniProtKB-UniRule"/>
</dbReference>
<evidence type="ECO:0000313" key="19">
    <source>
        <dbReference type="EMBL" id="SEA73059.1"/>
    </source>
</evidence>
<dbReference type="InterPro" id="IPR015813">
    <property type="entry name" value="Pyrv/PenolPyrv_kinase-like_dom"/>
</dbReference>
<keyword evidence="6" id="KW-0808">Transferase</keyword>
<organism evidence="19 20">
    <name type="scientific">Thiothrix caldifontis</name>
    <dbReference type="NCBI Taxonomy" id="525918"/>
    <lineage>
        <taxon>Bacteria</taxon>
        <taxon>Pseudomonadati</taxon>
        <taxon>Pseudomonadota</taxon>
        <taxon>Gammaproteobacteria</taxon>
        <taxon>Thiotrichales</taxon>
        <taxon>Thiotrichaceae</taxon>
        <taxon>Thiothrix</taxon>
    </lineage>
</organism>
<comment type="catalytic activity">
    <reaction evidence="12">
        <text>pyruvate + phosphate + ATP = phosphoenolpyruvate + AMP + diphosphate + H(+)</text>
        <dbReference type="Rhea" id="RHEA:10756"/>
        <dbReference type="ChEBI" id="CHEBI:15361"/>
        <dbReference type="ChEBI" id="CHEBI:15378"/>
        <dbReference type="ChEBI" id="CHEBI:30616"/>
        <dbReference type="ChEBI" id="CHEBI:33019"/>
        <dbReference type="ChEBI" id="CHEBI:43474"/>
        <dbReference type="ChEBI" id="CHEBI:58702"/>
        <dbReference type="ChEBI" id="CHEBI:456215"/>
        <dbReference type="EC" id="2.7.9.1"/>
    </reaction>
</comment>
<dbReference type="Gene3D" id="3.20.20.60">
    <property type="entry name" value="Phosphoenolpyruvate-binding domains"/>
    <property type="match status" value="1"/>
</dbReference>
<keyword evidence="20" id="KW-1185">Reference proteome</keyword>
<keyword evidence="9 19" id="KW-0418">Kinase</keyword>
<dbReference type="OrthoDB" id="9765468at2"/>
<dbReference type="GO" id="GO:0046872">
    <property type="term" value="F:metal ion binding"/>
    <property type="evidence" value="ECO:0007669"/>
    <property type="project" value="UniProtKB-UniRule"/>
</dbReference>
<evidence type="ECO:0000259" key="18">
    <source>
        <dbReference type="Pfam" id="PF02896"/>
    </source>
</evidence>
<dbReference type="Gene3D" id="1.20.80.30">
    <property type="match status" value="1"/>
</dbReference>
<gene>
    <name evidence="19" type="ORF">SAMN05660964_02279</name>
</gene>
<evidence type="ECO:0000256" key="8">
    <source>
        <dbReference type="ARBA" id="ARBA00022741"/>
    </source>
</evidence>
<evidence type="ECO:0000259" key="16">
    <source>
        <dbReference type="Pfam" id="PF00391"/>
    </source>
</evidence>
<feature type="domain" description="PEP-utilising enzyme C-terminal" evidence="18">
    <location>
        <begin position="521"/>
        <end position="914"/>
    </location>
</feature>
<dbReference type="InterPro" id="IPR036637">
    <property type="entry name" value="Phosphohistidine_dom_sf"/>
</dbReference>
<dbReference type="InterPro" id="IPR000121">
    <property type="entry name" value="PEP_util_C"/>
</dbReference>
<evidence type="ECO:0000256" key="12">
    <source>
        <dbReference type="PIRNR" id="PIRNR000853"/>
    </source>
</evidence>
<evidence type="ECO:0000256" key="3">
    <source>
        <dbReference type="ARBA" id="ARBA00007837"/>
    </source>
</evidence>
<dbReference type="Gene3D" id="3.30.1490.20">
    <property type="entry name" value="ATP-grasp fold, A domain"/>
    <property type="match status" value="1"/>
</dbReference>
<evidence type="ECO:0000256" key="2">
    <source>
        <dbReference type="ARBA" id="ARBA00003144"/>
    </source>
</evidence>
<evidence type="ECO:0000256" key="5">
    <source>
        <dbReference type="ARBA" id="ARBA00020138"/>
    </source>
</evidence>
<feature type="binding site" evidence="14">
    <location>
        <position position="618"/>
    </location>
    <ligand>
        <name>substrate</name>
    </ligand>
</feature>
<evidence type="ECO:0000256" key="7">
    <source>
        <dbReference type="ARBA" id="ARBA00022723"/>
    </source>
</evidence>
<feature type="domain" description="PEP-utilising enzyme mobile" evidence="16">
    <location>
        <begin position="425"/>
        <end position="504"/>
    </location>
</feature>
<reference evidence="19 20" key="1">
    <citation type="submission" date="2016-10" db="EMBL/GenBank/DDBJ databases">
        <authorList>
            <person name="de Groot N.N."/>
        </authorList>
    </citation>
    <scope>NUCLEOTIDE SEQUENCE [LARGE SCALE GENOMIC DNA]</scope>
    <source>
        <strain evidence="19 20">DSM 21228</strain>
    </source>
</reference>
<dbReference type="InterPro" id="IPR040442">
    <property type="entry name" value="Pyrv_kinase-like_dom_sf"/>
</dbReference>
<feature type="active site" description="Tele-phosphohistidine intermediate" evidence="13">
    <location>
        <position position="456"/>
    </location>
</feature>
<dbReference type="SUPFAM" id="SSF51621">
    <property type="entry name" value="Phosphoenolpyruvate/pyruvate domain"/>
    <property type="match status" value="1"/>
</dbReference>
<dbReference type="Proteomes" id="UP000199397">
    <property type="component" value="Unassembled WGS sequence"/>
</dbReference>
<feature type="binding site" evidence="14">
    <location>
        <position position="788"/>
    </location>
    <ligand>
        <name>substrate</name>
    </ligand>
</feature>
<dbReference type="SUPFAM" id="SSF52009">
    <property type="entry name" value="Phosphohistidine domain"/>
    <property type="match status" value="1"/>
</dbReference>
<feature type="domain" description="Pyruvate phosphate dikinase AMP/ATP-binding" evidence="17">
    <location>
        <begin position="18"/>
        <end position="55"/>
    </location>
</feature>
<name>A0A1H4DKN8_9GAMM</name>
<dbReference type="PANTHER" id="PTHR22931:SF9">
    <property type="entry name" value="PYRUVATE, PHOSPHATE DIKINASE 1, CHLOROPLASTIC"/>
    <property type="match status" value="1"/>
</dbReference>
<dbReference type="PANTHER" id="PTHR22931">
    <property type="entry name" value="PHOSPHOENOLPYRUVATE DIKINASE-RELATED"/>
    <property type="match status" value="1"/>
</dbReference>
<dbReference type="PIRSF" id="PIRSF000853">
    <property type="entry name" value="PPDK"/>
    <property type="match status" value="1"/>
</dbReference>
<evidence type="ECO:0000256" key="4">
    <source>
        <dbReference type="ARBA" id="ARBA00011994"/>
    </source>
</evidence>
<feature type="binding site" evidence="14">
    <location>
        <position position="562"/>
    </location>
    <ligand>
        <name>substrate</name>
    </ligand>
</feature>
<dbReference type="GO" id="GO:0050242">
    <property type="term" value="F:pyruvate, phosphate dikinase activity"/>
    <property type="evidence" value="ECO:0007669"/>
    <property type="project" value="UniProtKB-UniRule"/>
</dbReference>
<sequence>MNNKWVYSYQEGDGKNKQLLGGKGANLCEITQIGLNVPPGFVISTDACLSYLAQPEHQLPDGVMAQTRDQMGMLEAATGKRFGSATDPLLVSVRSGSAMSMPGMMDTILNLGLNSQTLVGLIAHTRNERFGYDSYRRFIQLFGKVALGIPDELFDEQFEAVKKNVGAESDVGLQANDLKDISERFLAVVRHHTGKPFPEDPYEQLEIAIKAVFNSWSGKRAVDYRREFHITPDMANGTAVNVVTMVFGNMGNDCATGVGFTRNPATGENMLYGEYLTNAQGEDVVAGIRTPKPLQEMAREMPSLFTQLLDLRNKLERHYCEIQDFEFTIEKGVLYCLQTRNGKMNASAMVRTSVEMAHEGLISEEQALLRVNPQHLEQMLYPRLDPKFKGTPLATGLPASPGAASGQVVFDADRAEALGKQGLKVILVREETKPEDIHGFFAAQGILTSRGGKTSHAAVVARGMGKPCVAGAEGIHVEVQLRKAFVGGTVIKEGDVITLDGTQGNIYLGAVPKVEADFSDELVTLLGWADKAARLKVMANADTPNDAARALKYGAMGIGLCRTERMFNAAERLPIVIDMIVADTAEQRQAALDKLLPIQRADFKEVFKTMSPRPVTVRLLDPPIHEFLPSEQQLVDELEQLRHLRLSVQGMEVLVETAKLLAGSNGEPLPSSMHELGDTRLVDSVITRKEQILKKVRALREVNPMLGHRGVRLGITFPEIYTMQIRAVLEAAADCTKAGIPVSPEIMVPQVCTAEELKHVKKLVQSVHQQVEATFGVKVSYQFGSMMEVVRACMRAESLAEEAEFFSFGTNDLTQATFSFSREDAENKFLPMYNEREILQDNPFEVLDVKGVGRLMGLAVGWGRSTHPTLKVGICGEHGGHPASIRFCDEIGLNYVSCSGPRVPIARLAAAHAQILLGKEKAVTDKAA</sequence>
<evidence type="ECO:0000259" key="17">
    <source>
        <dbReference type="Pfam" id="PF01326"/>
    </source>
</evidence>
<feature type="binding site" evidence="14">
    <location>
        <position position="811"/>
    </location>
    <ligand>
        <name>substrate</name>
    </ligand>
</feature>
<dbReference type="GO" id="GO:0016301">
    <property type="term" value="F:kinase activity"/>
    <property type="evidence" value="ECO:0007669"/>
    <property type="project" value="UniProtKB-UniRule"/>
</dbReference>
<dbReference type="RefSeq" id="WP_093068756.1">
    <property type="nucleotide sequence ID" value="NZ_FNQP01000012.1"/>
</dbReference>
<feature type="domain" description="Pyruvate phosphate dikinase AMP/ATP-binding" evidence="17">
    <location>
        <begin position="69"/>
        <end position="292"/>
    </location>
</feature>
<dbReference type="STRING" id="525918.SAMN05660964_02279"/>
<dbReference type="Pfam" id="PF00391">
    <property type="entry name" value="PEP-utilizers"/>
    <property type="match status" value="1"/>
</dbReference>
<proteinExistence type="inferred from homology"/>
<feature type="binding site" evidence="14">
    <location>
        <position position="810"/>
    </location>
    <ligand>
        <name>substrate</name>
    </ligand>
</feature>
<dbReference type="PROSITE" id="PS00370">
    <property type="entry name" value="PEP_ENZYMES_PHOS_SITE"/>
    <property type="match status" value="1"/>
</dbReference>
<dbReference type="SUPFAM" id="SSF56059">
    <property type="entry name" value="Glutathione synthetase ATP-binding domain-like"/>
    <property type="match status" value="1"/>
</dbReference>
<evidence type="ECO:0000256" key="1">
    <source>
        <dbReference type="ARBA" id="ARBA00001946"/>
    </source>
</evidence>